<sequence>LFAHVFEPATSCSNYFTFIWCINFKIYISIIYGIFFLIIYVYFIIFIFIFCNFVLFSNFISISCFFRLCCYLFIIFPFILSCSFICFIIFNFFSAVRFRSRTPIQSSVLMWLTTFSF</sequence>
<comment type="caution">
    <text evidence="2">The sequence shown here is derived from an EMBL/GenBank/DDBJ whole genome shotgun (WGS) entry which is preliminary data.</text>
</comment>
<evidence type="ECO:0000313" key="3">
    <source>
        <dbReference type="Proteomes" id="UP001233999"/>
    </source>
</evidence>
<dbReference type="EMBL" id="JASPKZ010004955">
    <property type="protein sequence ID" value="KAJ9589261.1"/>
    <property type="molecule type" value="Genomic_DNA"/>
</dbReference>
<feature type="non-terminal residue" evidence="2">
    <location>
        <position position="117"/>
    </location>
</feature>
<keyword evidence="3" id="KW-1185">Reference proteome</keyword>
<feature type="transmembrane region" description="Helical" evidence="1">
    <location>
        <begin position="68"/>
        <end position="93"/>
    </location>
</feature>
<feature type="non-terminal residue" evidence="2">
    <location>
        <position position="1"/>
    </location>
</feature>
<evidence type="ECO:0000313" key="2">
    <source>
        <dbReference type="EMBL" id="KAJ9589261.1"/>
    </source>
</evidence>
<accession>A0AAD7ZZF6</accession>
<protein>
    <submittedName>
        <fullName evidence="2">Uncharacterized protein</fullName>
    </submittedName>
</protein>
<name>A0AAD7ZZF6_DIPPU</name>
<proteinExistence type="predicted"/>
<reference evidence="2" key="2">
    <citation type="submission" date="2023-05" db="EMBL/GenBank/DDBJ databases">
        <authorList>
            <person name="Fouks B."/>
        </authorList>
    </citation>
    <scope>NUCLEOTIDE SEQUENCE</scope>
    <source>
        <strain evidence="2">Stay&amp;Tobe</strain>
        <tissue evidence="2">Testes</tissue>
    </source>
</reference>
<reference evidence="2" key="1">
    <citation type="journal article" date="2023" name="IScience">
        <title>Live-bearing cockroach genome reveals convergent evolutionary mechanisms linked to viviparity in insects and beyond.</title>
        <authorList>
            <person name="Fouks B."/>
            <person name="Harrison M.C."/>
            <person name="Mikhailova A.A."/>
            <person name="Marchal E."/>
            <person name="English S."/>
            <person name="Carruthers M."/>
            <person name="Jennings E.C."/>
            <person name="Chiamaka E.L."/>
            <person name="Frigard R.A."/>
            <person name="Pippel M."/>
            <person name="Attardo G.M."/>
            <person name="Benoit J.B."/>
            <person name="Bornberg-Bauer E."/>
            <person name="Tobe S.S."/>
        </authorList>
    </citation>
    <scope>NUCLEOTIDE SEQUENCE</scope>
    <source>
        <strain evidence="2">Stay&amp;Tobe</strain>
    </source>
</reference>
<feature type="transmembrane region" description="Helical" evidence="1">
    <location>
        <begin position="26"/>
        <end position="56"/>
    </location>
</feature>
<gene>
    <name evidence="2" type="ORF">L9F63_017506</name>
</gene>
<keyword evidence="1" id="KW-0812">Transmembrane</keyword>
<evidence type="ECO:0000256" key="1">
    <source>
        <dbReference type="SAM" id="Phobius"/>
    </source>
</evidence>
<keyword evidence="1" id="KW-0472">Membrane</keyword>
<organism evidence="2 3">
    <name type="scientific">Diploptera punctata</name>
    <name type="common">Pacific beetle cockroach</name>
    <dbReference type="NCBI Taxonomy" id="6984"/>
    <lineage>
        <taxon>Eukaryota</taxon>
        <taxon>Metazoa</taxon>
        <taxon>Ecdysozoa</taxon>
        <taxon>Arthropoda</taxon>
        <taxon>Hexapoda</taxon>
        <taxon>Insecta</taxon>
        <taxon>Pterygota</taxon>
        <taxon>Neoptera</taxon>
        <taxon>Polyneoptera</taxon>
        <taxon>Dictyoptera</taxon>
        <taxon>Blattodea</taxon>
        <taxon>Blaberoidea</taxon>
        <taxon>Blaberidae</taxon>
        <taxon>Diplopterinae</taxon>
        <taxon>Diploptera</taxon>
    </lineage>
</organism>
<keyword evidence="1" id="KW-1133">Transmembrane helix</keyword>
<dbReference type="Proteomes" id="UP001233999">
    <property type="component" value="Unassembled WGS sequence"/>
</dbReference>
<dbReference type="AlphaFoldDB" id="A0AAD7ZZF6"/>